<accession>A0AAN8M6U4</accession>
<keyword evidence="5" id="KW-1015">Disulfide bond</keyword>
<organism evidence="8 9">
    <name type="scientific">Coregonus suidteri</name>
    <dbReference type="NCBI Taxonomy" id="861788"/>
    <lineage>
        <taxon>Eukaryota</taxon>
        <taxon>Metazoa</taxon>
        <taxon>Chordata</taxon>
        <taxon>Craniata</taxon>
        <taxon>Vertebrata</taxon>
        <taxon>Euteleostomi</taxon>
        <taxon>Actinopterygii</taxon>
        <taxon>Neopterygii</taxon>
        <taxon>Teleostei</taxon>
        <taxon>Protacanthopterygii</taxon>
        <taxon>Salmoniformes</taxon>
        <taxon>Salmonidae</taxon>
        <taxon>Coregoninae</taxon>
        <taxon>Coregonus</taxon>
    </lineage>
</organism>
<evidence type="ECO:0000313" key="9">
    <source>
        <dbReference type="Proteomes" id="UP001356427"/>
    </source>
</evidence>
<feature type="region of interest" description="Disordered" evidence="6">
    <location>
        <begin position="128"/>
        <end position="200"/>
    </location>
</feature>
<dbReference type="EMBL" id="JAGTTL010000003">
    <property type="protein sequence ID" value="KAK6325438.1"/>
    <property type="molecule type" value="Genomic_DNA"/>
</dbReference>
<name>A0AAN8M6U4_9TELE</name>
<comment type="similarity">
    <text evidence="2">Belongs to the urotensin-2 family.</text>
</comment>
<dbReference type="PROSITE" id="PS00984">
    <property type="entry name" value="UROTENSIN_II"/>
    <property type="match status" value="1"/>
</dbReference>
<dbReference type="Proteomes" id="UP001356427">
    <property type="component" value="Unassembled WGS sequence"/>
</dbReference>
<dbReference type="GO" id="GO:0005576">
    <property type="term" value="C:extracellular region"/>
    <property type="evidence" value="ECO:0007669"/>
    <property type="project" value="UniProtKB-SubCell"/>
</dbReference>
<protein>
    <recommendedName>
        <fullName evidence="10">Urotensin II-related peptide</fullName>
    </recommendedName>
</protein>
<evidence type="ECO:0008006" key="10">
    <source>
        <dbReference type="Google" id="ProtNLM"/>
    </source>
</evidence>
<comment type="caution">
    <text evidence="8">The sequence shown here is derived from an EMBL/GenBank/DDBJ whole genome shotgun (WGS) entry which is preliminary data.</text>
</comment>
<evidence type="ECO:0000313" key="8">
    <source>
        <dbReference type="EMBL" id="KAK6325438.1"/>
    </source>
</evidence>
<feature type="compositionally biased region" description="Low complexity" evidence="6">
    <location>
        <begin position="146"/>
        <end position="162"/>
    </location>
</feature>
<evidence type="ECO:0000256" key="1">
    <source>
        <dbReference type="ARBA" id="ARBA00004613"/>
    </source>
</evidence>
<feature type="region of interest" description="Disordered" evidence="6">
    <location>
        <begin position="75"/>
        <end position="98"/>
    </location>
</feature>
<dbReference type="GO" id="GO:0097746">
    <property type="term" value="P:blood vessel diameter maintenance"/>
    <property type="evidence" value="ECO:0007669"/>
    <property type="project" value="InterPro"/>
</dbReference>
<dbReference type="GO" id="GO:0005179">
    <property type="term" value="F:hormone activity"/>
    <property type="evidence" value="ECO:0007669"/>
    <property type="project" value="UniProtKB-KW"/>
</dbReference>
<keyword evidence="9" id="KW-1185">Reference proteome</keyword>
<dbReference type="GO" id="GO:0008217">
    <property type="term" value="P:regulation of blood pressure"/>
    <property type="evidence" value="ECO:0007669"/>
    <property type="project" value="InterPro"/>
</dbReference>
<evidence type="ECO:0000256" key="6">
    <source>
        <dbReference type="SAM" id="MobiDB-lite"/>
    </source>
</evidence>
<feature type="signal peptide" evidence="7">
    <location>
        <begin position="1"/>
        <end position="25"/>
    </location>
</feature>
<feature type="chain" id="PRO_5042904236" description="Urotensin II-related peptide" evidence="7">
    <location>
        <begin position="26"/>
        <end position="211"/>
    </location>
</feature>
<keyword evidence="4" id="KW-0372">Hormone</keyword>
<dbReference type="AlphaFoldDB" id="A0AAN8M6U4"/>
<sequence length="211" mass="22729">MQKVSVVLLVGVLMVLVTLWAGVDTAPTLLTDRGDIQLPGPAMGDSIVQEREEPSTVNTSKLLKTILMTTIPVGREKTSTPTSSLNRRLKMNPVTSSPGRRAQILKMLSALEELSRTINSTRSTRMTIMPRGSANGRNSGKKKKAVAAADTVKTTTVPPVDVGGNVTASRPSTDGIDPSSLSGRNFKKSLPPQPKKPSNKRVCFWKYCSQN</sequence>
<evidence type="ECO:0000256" key="7">
    <source>
        <dbReference type="SAM" id="SignalP"/>
    </source>
</evidence>
<keyword evidence="7" id="KW-0732">Signal</keyword>
<evidence type="ECO:0000256" key="3">
    <source>
        <dbReference type="ARBA" id="ARBA00022525"/>
    </source>
</evidence>
<dbReference type="InterPro" id="IPR001483">
    <property type="entry name" value="Urotensin_II"/>
</dbReference>
<comment type="subcellular location">
    <subcellularLocation>
        <location evidence="1">Secreted</location>
    </subcellularLocation>
</comment>
<evidence type="ECO:0000256" key="4">
    <source>
        <dbReference type="ARBA" id="ARBA00022702"/>
    </source>
</evidence>
<evidence type="ECO:0000256" key="2">
    <source>
        <dbReference type="ARBA" id="ARBA00006719"/>
    </source>
</evidence>
<evidence type="ECO:0000256" key="5">
    <source>
        <dbReference type="ARBA" id="ARBA00023157"/>
    </source>
</evidence>
<reference evidence="8 9" key="1">
    <citation type="submission" date="2021-04" db="EMBL/GenBank/DDBJ databases">
        <authorList>
            <person name="De Guttry C."/>
            <person name="Zahm M."/>
            <person name="Klopp C."/>
            <person name="Cabau C."/>
            <person name="Louis A."/>
            <person name="Berthelot C."/>
            <person name="Parey E."/>
            <person name="Roest Crollius H."/>
            <person name="Montfort J."/>
            <person name="Robinson-Rechavi M."/>
            <person name="Bucao C."/>
            <person name="Bouchez O."/>
            <person name="Gislard M."/>
            <person name="Lluch J."/>
            <person name="Milhes M."/>
            <person name="Lampietro C."/>
            <person name="Lopez Roques C."/>
            <person name="Donnadieu C."/>
            <person name="Braasch I."/>
            <person name="Desvignes T."/>
            <person name="Postlethwait J."/>
            <person name="Bobe J."/>
            <person name="Wedekind C."/>
            <person name="Guiguen Y."/>
        </authorList>
    </citation>
    <scope>NUCLEOTIDE SEQUENCE [LARGE SCALE GENOMIC DNA]</scope>
    <source>
        <strain evidence="8">Cs_M1</strain>
        <tissue evidence="8">Blood</tissue>
    </source>
</reference>
<proteinExistence type="inferred from homology"/>
<keyword evidence="3" id="KW-0964">Secreted</keyword>
<gene>
    <name evidence="8" type="ORF">J4Q44_G00047800</name>
</gene>